<dbReference type="InterPro" id="IPR016137">
    <property type="entry name" value="RGS"/>
</dbReference>
<dbReference type="Proteomes" id="UP000006671">
    <property type="component" value="Unassembled WGS sequence"/>
</dbReference>
<evidence type="ECO:0000256" key="2">
    <source>
        <dbReference type="SAM" id="Phobius"/>
    </source>
</evidence>
<dbReference type="KEGG" id="ngr:NAEGRDRAFT_67963"/>
<dbReference type="VEuPathDB" id="AmoebaDB:NAEGRDRAFT_67963"/>
<organism evidence="5">
    <name type="scientific">Naegleria gruberi</name>
    <name type="common">Amoeba</name>
    <dbReference type="NCBI Taxonomy" id="5762"/>
    <lineage>
        <taxon>Eukaryota</taxon>
        <taxon>Discoba</taxon>
        <taxon>Heterolobosea</taxon>
        <taxon>Tetramitia</taxon>
        <taxon>Eutetramitia</taxon>
        <taxon>Vahlkampfiidae</taxon>
        <taxon>Naegleria</taxon>
    </lineage>
</organism>
<keyword evidence="2" id="KW-0472">Membrane</keyword>
<feature type="transmembrane region" description="Helical" evidence="2">
    <location>
        <begin position="583"/>
        <end position="606"/>
    </location>
</feature>
<dbReference type="SUPFAM" id="SSF48097">
    <property type="entry name" value="Regulator of G-protein signaling, RGS"/>
    <property type="match status" value="1"/>
</dbReference>
<dbReference type="InterPro" id="IPR044926">
    <property type="entry name" value="RGS_subdomain_2"/>
</dbReference>
<feature type="transmembrane region" description="Helical" evidence="2">
    <location>
        <begin position="650"/>
        <end position="671"/>
    </location>
</feature>
<keyword evidence="2" id="KW-0812">Transmembrane</keyword>
<dbReference type="Gene3D" id="1.10.167.10">
    <property type="entry name" value="Regulator of G-protein Signalling 4, domain 2"/>
    <property type="match status" value="1"/>
</dbReference>
<feature type="transmembrane region" description="Helical" evidence="2">
    <location>
        <begin position="79"/>
        <end position="100"/>
    </location>
</feature>
<feature type="compositionally biased region" description="Polar residues" evidence="1">
    <location>
        <begin position="369"/>
        <end position="403"/>
    </location>
</feature>
<proteinExistence type="predicted"/>
<feature type="region of interest" description="Disordered" evidence="1">
    <location>
        <begin position="348"/>
        <end position="433"/>
    </location>
</feature>
<feature type="transmembrane region" description="Helical" evidence="2">
    <location>
        <begin position="543"/>
        <end position="563"/>
    </location>
</feature>
<reference evidence="4 5" key="1">
    <citation type="journal article" date="2010" name="Cell">
        <title>The genome of Naegleria gruberi illuminates early eukaryotic versatility.</title>
        <authorList>
            <person name="Fritz-Laylin L.K."/>
            <person name="Prochnik S.E."/>
            <person name="Ginger M.L."/>
            <person name="Dacks J.B."/>
            <person name="Carpenter M.L."/>
            <person name="Field M.C."/>
            <person name="Kuo A."/>
            <person name="Paredez A."/>
            <person name="Chapman J."/>
            <person name="Pham J."/>
            <person name="Shu S."/>
            <person name="Neupane R."/>
            <person name="Cipriano M."/>
            <person name="Mancuso J."/>
            <person name="Tu H."/>
            <person name="Salamov A."/>
            <person name="Lindquist E."/>
            <person name="Shapiro H."/>
            <person name="Lucas S."/>
            <person name="Grigoriev I.V."/>
            <person name="Cande W.Z."/>
            <person name="Fulton C."/>
            <person name="Rokhsar D.S."/>
            <person name="Dawson S.C."/>
        </authorList>
    </citation>
    <scope>NUCLEOTIDE SEQUENCE [LARGE SCALE GENOMIC DNA]</scope>
    <source>
        <strain evidence="4 5">NEG-M</strain>
    </source>
</reference>
<evidence type="ECO:0000313" key="5">
    <source>
        <dbReference type="Proteomes" id="UP000006671"/>
    </source>
</evidence>
<dbReference type="AlphaFoldDB" id="D2VGG0"/>
<dbReference type="RefSeq" id="XP_002676702.1">
    <property type="nucleotide sequence ID" value="XM_002676656.1"/>
</dbReference>
<name>D2VGG0_NAEGR</name>
<dbReference type="EMBL" id="GG738870">
    <property type="protein sequence ID" value="EFC43958.1"/>
    <property type="molecule type" value="Genomic_DNA"/>
</dbReference>
<evidence type="ECO:0000313" key="4">
    <source>
        <dbReference type="EMBL" id="EFC43958.1"/>
    </source>
</evidence>
<accession>D2VGG0</accession>
<gene>
    <name evidence="4" type="ORF">NAEGRDRAFT_67963</name>
</gene>
<protein>
    <submittedName>
        <fullName evidence="4">Predicted protein</fullName>
    </submittedName>
</protein>
<keyword evidence="2" id="KW-1133">Transmembrane helix</keyword>
<feature type="transmembrane region" description="Helical" evidence="2">
    <location>
        <begin position="41"/>
        <end position="67"/>
    </location>
</feature>
<keyword evidence="5" id="KW-1185">Reference proteome</keyword>
<dbReference type="InParanoid" id="D2VGG0"/>
<feature type="transmembrane region" description="Helical" evidence="2">
    <location>
        <begin position="683"/>
        <end position="711"/>
    </location>
</feature>
<feature type="compositionally biased region" description="Low complexity" evidence="1">
    <location>
        <begin position="952"/>
        <end position="973"/>
    </location>
</feature>
<dbReference type="PROSITE" id="PS50132">
    <property type="entry name" value="RGS"/>
    <property type="match status" value="1"/>
</dbReference>
<dbReference type="OrthoDB" id="10392763at2759"/>
<feature type="transmembrane region" description="Helical" evidence="2">
    <location>
        <begin position="213"/>
        <end position="232"/>
    </location>
</feature>
<feature type="compositionally biased region" description="Polar residues" evidence="1">
    <location>
        <begin position="424"/>
        <end position="433"/>
    </location>
</feature>
<evidence type="ECO:0000256" key="1">
    <source>
        <dbReference type="SAM" id="MobiDB-lite"/>
    </source>
</evidence>
<feature type="domain" description="RGS" evidence="3">
    <location>
        <begin position="777"/>
        <end position="837"/>
    </location>
</feature>
<dbReference type="OMA" id="RWISKST"/>
<evidence type="ECO:0000259" key="3">
    <source>
        <dbReference type="PROSITE" id="PS50132"/>
    </source>
</evidence>
<dbReference type="InterPro" id="IPR036305">
    <property type="entry name" value="RGS_sf"/>
</dbReference>
<feature type="compositionally biased region" description="Polar residues" evidence="1">
    <location>
        <begin position="348"/>
        <end position="361"/>
    </location>
</feature>
<dbReference type="GeneID" id="8848056"/>
<sequence length="973" mass="112448">MIDSLNNEFVCNNDLNKHLRKCIPVTEYNRQLRELRLNASIGSISVLGIMRIVIFVLLFIGLILFLLFKRSKYLKFNRIGFAFGVLIFSLLVVLNGILLIDLIPSRVIDFNPTAAVVAAINSTKNSTRQISFDYQQVLVDQIISPLILIPIQTFEQFAQLATNATTNQTLVDYSKVNLRTIPLIQRTRAMWVSQPQELLSETICFIHLSTTSLLHWLMILCIPNFIFFNYVIRSYMERKKLRLVKFLEKEQEKLHREFLKRLPEEDSSENLTPQSNEIHVGNRVLRGYASQRLTDERSFISESDSSIVLMDQPRKASIPQRESFLFGDSQREHRFMSSVSTEPSFFASVSQHAGQPGNNSGRVRRDSAASDTSENVQTDGSDPTNLSSFGTSFLKPPQSNYDSNDGPPQLPNPNARNGKDPFNPNYNPRGTEVSYISTTTGMMTPRATVEDNLESGSVIKHSYLRQTHGESDTLSQTDSKFLNNFSMTPSRTTPMNDVTNQSTQLSTTAFSSTENRQLRSQFENEKMILILNFFINHPKTFQALTFCFTTISWAIVQGVFIAIMLVPQSVTSCDAIWYVVQRVWYSCVLILSTCFMIGLFLFDMLVNEKNSLLKKNVNSPNSQKKSKFAFFRFLSNYWIHHDLMWFRREALLFVLIFIVTCLGLTLTDILVHVTRSEELVIRVYMIKIVASFLFELPFVLVTPFLVGMFALKRQYHVSKLQNDFVKNQDDYIRKSIRRNENNQTLTQSTFHQQSTNNQDTLIEQHYNLSIYHPTENIMRQILKHSKLNRLFQEFLQRELSISNLLLYKAVNEYFILKEKEKILEQRQKLFHIYYNFINSNDINQSRFSNLLNRSILLVSKSENRWISKSTIKRFDELMKAFHSNPVNAKEFHITVGRHQQSTEVELGDLMIQLKEEILFNLLDSYTRFFIECKEFHMFLSSNSNSTQFGVANSSTTTSNNHNNNNTSSTITYQ</sequence>
<feature type="region of interest" description="Disordered" evidence="1">
    <location>
        <begin position="951"/>
        <end position="973"/>
    </location>
</feature>